<dbReference type="Proteomes" id="UP000001726">
    <property type="component" value="Chromosome"/>
</dbReference>
<dbReference type="KEGG" id="eta:ETA_31330"/>
<organism evidence="1 2">
    <name type="scientific">Erwinia tasmaniensis (strain DSM 17950 / CFBP 7177 / CIP 109463 / NCPPB 4357 / Et1/99)</name>
    <dbReference type="NCBI Taxonomy" id="465817"/>
    <lineage>
        <taxon>Bacteria</taxon>
        <taxon>Pseudomonadati</taxon>
        <taxon>Pseudomonadota</taxon>
        <taxon>Gammaproteobacteria</taxon>
        <taxon>Enterobacterales</taxon>
        <taxon>Erwiniaceae</taxon>
        <taxon>Erwinia</taxon>
    </lineage>
</organism>
<keyword evidence="2" id="KW-1185">Reference proteome</keyword>
<gene>
    <name evidence="1" type="ordered locus">ETA_31330</name>
</gene>
<dbReference type="EMBL" id="CU468135">
    <property type="protein sequence ID" value="CAO98179.1"/>
    <property type="molecule type" value="Genomic_DNA"/>
</dbReference>
<reference evidence="1 2" key="1">
    <citation type="journal article" date="2008" name="Environ. Microbiol.">
        <title>The genome of Erwinia tasmaniensis strain Et1/99, a non-pathogenic bacterium in the genus Erwinia.</title>
        <authorList>
            <person name="Kube M."/>
            <person name="Migdoll A.M."/>
            <person name="Mueller I."/>
            <person name="Kuhl H."/>
            <person name="Beck A."/>
            <person name="Reinhardt R."/>
            <person name="Geider K."/>
        </authorList>
    </citation>
    <scope>NUCLEOTIDE SEQUENCE [LARGE SCALE GENOMIC DNA]</scope>
    <source>
        <strain evidence="2">DSM 17950 / CFBP 7177 / CIP 109463 / NCPPB 4357 / Et1/99</strain>
    </source>
</reference>
<dbReference type="STRING" id="465817.ETA_31330"/>
<dbReference type="AlphaFoldDB" id="B2VK66"/>
<protein>
    <submittedName>
        <fullName evidence="1">Uncharacterized protein</fullName>
    </submittedName>
</protein>
<proteinExistence type="predicted"/>
<name>B2VK66_ERWT9</name>
<evidence type="ECO:0000313" key="2">
    <source>
        <dbReference type="Proteomes" id="UP000001726"/>
    </source>
</evidence>
<sequence length="85" mass="9785">MVSFQNGSSLRKDKSFVRKHANKTWRMARIAIFHYIIDSETHPITTATSQASVSKPSDGSRHKDRIAVHNKLKLKETYHARKYSS</sequence>
<dbReference type="HOGENOM" id="CLU_2507581_0_0_6"/>
<evidence type="ECO:0000313" key="1">
    <source>
        <dbReference type="EMBL" id="CAO98179.1"/>
    </source>
</evidence>
<accession>B2VK66</accession>